<keyword evidence="3" id="KW-0028">Amino-acid biosynthesis</keyword>
<sequence>MVVYGMDRLDEISMSAPTKVCEIKGGTYHTYEITPEDFGFIRCEKEELTGGTPEENAQITLEILNGKKGPKRDAVALNSGAALYLAGKAPNLEAGVRMAEGIIDSGAARKKLEEFIRESNGRKPEVVVSSDL</sequence>
<accession>A0A9W6C6G2</accession>
<dbReference type="Proteomes" id="UP001145145">
    <property type="component" value="Unassembled WGS sequence"/>
</dbReference>
<evidence type="ECO:0000256" key="4">
    <source>
        <dbReference type="ARBA" id="ARBA00023141"/>
    </source>
</evidence>
<dbReference type="SUPFAM" id="SSF52418">
    <property type="entry name" value="Nucleoside phosphorylase/phosphoribosyltransferase catalytic domain"/>
    <property type="match status" value="1"/>
</dbReference>
<name>A0A9W6C6G2_9FIRM</name>
<dbReference type="EMBL" id="BSBO01000020">
    <property type="protein sequence ID" value="GLG04818.1"/>
    <property type="molecule type" value="Genomic_DNA"/>
</dbReference>
<dbReference type="PANTHER" id="PTHR43285:SF2">
    <property type="entry name" value="ANTHRANILATE PHOSPHORIBOSYLTRANSFERASE"/>
    <property type="match status" value="1"/>
</dbReference>
<protein>
    <recommendedName>
        <fullName evidence="5">Glycosyl transferase family 3 domain-containing protein</fullName>
    </recommendedName>
</protein>
<evidence type="ECO:0000313" key="7">
    <source>
        <dbReference type="Proteomes" id="UP001145145"/>
    </source>
</evidence>
<dbReference type="InterPro" id="IPR005940">
    <property type="entry name" value="Anthranilate_Pribosyl_Tfrase"/>
</dbReference>
<dbReference type="GO" id="GO:0000162">
    <property type="term" value="P:L-tryptophan biosynthetic process"/>
    <property type="evidence" value="ECO:0007669"/>
    <property type="project" value="UniProtKB-KW"/>
</dbReference>
<dbReference type="AlphaFoldDB" id="A0A9W6C6G2"/>
<evidence type="ECO:0000256" key="2">
    <source>
        <dbReference type="ARBA" id="ARBA00022679"/>
    </source>
</evidence>
<dbReference type="InterPro" id="IPR035902">
    <property type="entry name" value="Nuc_phospho_transferase"/>
</dbReference>
<organism evidence="6 7">
    <name type="scientific">Sellimonas catena</name>
    <dbReference type="NCBI Taxonomy" id="2994035"/>
    <lineage>
        <taxon>Bacteria</taxon>
        <taxon>Bacillati</taxon>
        <taxon>Bacillota</taxon>
        <taxon>Clostridia</taxon>
        <taxon>Lachnospirales</taxon>
        <taxon>Lachnospiraceae</taxon>
        <taxon>Sellimonas</taxon>
    </lineage>
</organism>
<dbReference type="PANTHER" id="PTHR43285">
    <property type="entry name" value="ANTHRANILATE PHOSPHORIBOSYLTRANSFERASE"/>
    <property type="match status" value="1"/>
</dbReference>
<dbReference type="Pfam" id="PF00591">
    <property type="entry name" value="Glycos_transf_3"/>
    <property type="match status" value="1"/>
</dbReference>
<feature type="domain" description="Glycosyl transferase family 3" evidence="5">
    <location>
        <begin position="1"/>
        <end position="108"/>
    </location>
</feature>
<proteinExistence type="predicted"/>
<keyword evidence="4" id="KW-0057">Aromatic amino acid biosynthesis</keyword>
<keyword evidence="2" id="KW-0808">Transferase</keyword>
<evidence type="ECO:0000259" key="5">
    <source>
        <dbReference type="Pfam" id="PF00591"/>
    </source>
</evidence>
<evidence type="ECO:0000313" key="6">
    <source>
        <dbReference type="EMBL" id="GLG04818.1"/>
    </source>
</evidence>
<keyword evidence="7" id="KW-1185">Reference proteome</keyword>
<dbReference type="InterPro" id="IPR000312">
    <property type="entry name" value="Glycosyl_Trfase_fam3"/>
</dbReference>
<reference evidence="6 7" key="1">
    <citation type="journal article" date="2023" name="Int. J. Syst. Evol. Microbiol.">
        <title>Sellimonas catena sp. nov., isolated from human faeces.</title>
        <authorList>
            <person name="Hisatomi A."/>
            <person name="Ohkuma M."/>
            <person name="Sakamoto M."/>
        </authorList>
    </citation>
    <scope>NUCLEOTIDE SEQUENCE [LARGE SCALE GENOMIC DNA]</scope>
    <source>
        <strain evidence="6 7">12EGH17</strain>
    </source>
</reference>
<evidence type="ECO:0000256" key="1">
    <source>
        <dbReference type="ARBA" id="ARBA00022676"/>
    </source>
</evidence>
<comment type="caution">
    <text evidence="6">The sequence shown here is derived from an EMBL/GenBank/DDBJ whole genome shotgun (WGS) entry which is preliminary data.</text>
</comment>
<dbReference type="GO" id="GO:0005829">
    <property type="term" value="C:cytosol"/>
    <property type="evidence" value="ECO:0007669"/>
    <property type="project" value="TreeGrafter"/>
</dbReference>
<dbReference type="Gene3D" id="3.40.1030.10">
    <property type="entry name" value="Nucleoside phosphorylase/phosphoribosyltransferase catalytic domain"/>
    <property type="match status" value="1"/>
</dbReference>
<dbReference type="GO" id="GO:0004048">
    <property type="term" value="F:anthranilate phosphoribosyltransferase activity"/>
    <property type="evidence" value="ECO:0007669"/>
    <property type="project" value="InterPro"/>
</dbReference>
<evidence type="ECO:0000256" key="3">
    <source>
        <dbReference type="ARBA" id="ARBA00022822"/>
    </source>
</evidence>
<keyword evidence="3" id="KW-0822">Tryptophan biosynthesis</keyword>
<gene>
    <name evidence="6" type="ORF">Selli1_19920</name>
</gene>
<keyword evidence="1" id="KW-0328">Glycosyltransferase</keyword>